<organism evidence="1 2">
    <name type="scientific">Vreelandella aquamarina</name>
    <dbReference type="NCBI Taxonomy" id="77097"/>
    <lineage>
        <taxon>Bacteria</taxon>
        <taxon>Pseudomonadati</taxon>
        <taxon>Pseudomonadota</taxon>
        <taxon>Gammaproteobacteria</taxon>
        <taxon>Oceanospirillales</taxon>
        <taxon>Halomonadaceae</taxon>
        <taxon>Vreelandella</taxon>
    </lineage>
</organism>
<reference evidence="1 2" key="1">
    <citation type="submission" date="2017-10" db="EMBL/GenBank/DDBJ databases">
        <title>Coral associated bacteria.</title>
        <authorList>
            <person name="Wang X."/>
        </authorList>
    </citation>
    <scope>NUCLEOTIDE SEQUENCE [LARGE SCALE GENOMIC DNA]</scope>
    <source>
        <strain evidence="1 2">SCSIO 43005</strain>
    </source>
</reference>
<gene>
    <name evidence="1" type="ORF">CTT34_01470</name>
</gene>
<evidence type="ECO:0000313" key="1">
    <source>
        <dbReference type="EMBL" id="QHD48457.1"/>
    </source>
</evidence>
<sequence>MTMDHQAIEKIEALVHAAQIGNPGTDTPTMLVPKGYELQSLENFQQSPARFRGSFTTSSIEDYAAYVNEEDESRVFVNVDAMSAKAFFDLGNAAEPGHGDHTATLTLEKTSAFVACLNAHESAFGQKELAHWIEDWHHCITGIDSNGVEMTAQKLAAAVRRIEIKATSERVSEDRDWGSSRSGMDALDASAGDSTPDIIRFHCLPYEGLSFRTFDIRVSILADDSKPRLKLRIIGLEAVKEEMAKEFKDVLAKELDEHSTLLLGAFKKS</sequence>
<proteinExistence type="predicted"/>
<dbReference type="InterPro" id="IPR019276">
    <property type="entry name" value="DUF2303"/>
</dbReference>
<accession>A0A857GIS1</accession>
<dbReference type="KEGG" id="hmd:CTT34_01470"/>
<evidence type="ECO:0008006" key="3">
    <source>
        <dbReference type="Google" id="ProtNLM"/>
    </source>
</evidence>
<dbReference type="EMBL" id="CP024621">
    <property type="protein sequence ID" value="QHD48457.1"/>
    <property type="molecule type" value="Genomic_DNA"/>
</dbReference>
<evidence type="ECO:0000313" key="2">
    <source>
        <dbReference type="Proteomes" id="UP000463949"/>
    </source>
</evidence>
<protein>
    <recommendedName>
        <fullName evidence="3">DUF2303 domain-containing protein</fullName>
    </recommendedName>
</protein>
<dbReference type="AlphaFoldDB" id="A0A857GIS1"/>
<name>A0A857GIS1_9GAMM</name>
<dbReference type="Pfam" id="PF10065">
    <property type="entry name" value="DUF2303"/>
    <property type="match status" value="1"/>
</dbReference>
<dbReference type="Proteomes" id="UP000463949">
    <property type="component" value="Chromosome"/>
</dbReference>